<name>A0A4R5EJZ3_9RHOB</name>
<feature type="transmembrane region" description="Helical" evidence="1">
    <location>
        <begin position="72"/>
        <end position="103"/>
    </location>
</feature>
<keyword evidence="1" id="KW-1133">Transmembrane helix</keyword>
<dbReference type="Proteomes" id="UP000294662">
    <property type="component" value="Unassembled WGS sequence"/>
</dbReference>
<dbReference type="RefSeq" id="WP_132831222.1">
    <property type="nucleotide sequence ID" value="NZ_SMFP01000018.1"/>
</dbReference>
<evidence type="ECO:0000313" key="3">
    <source>
        <dbReference type="Proteomes" id="UP000294662"/>
    </source>
</evidence>
<protein>
    <submittedName>
        <fullName evidence="2">Uncharacterized protein</fullName>
    </submittedName>
</protein>
<evidence type="ECO:0000256" key="1">
    <source>
        <dbReference type="SAM" id="Phobius"/>
    </source>
</evidence>
<keyword evidence="1" id="KW-0812">Transmembrane</keyword>
<feature type="transmembrane region" description="Helical" evidence="1">
    <location>
        <begin position="115"/>
        <end position="135"/>
    </location>
</feature>
<gene>
    <name evidence="2" type="ORF">E1B25_19325</name>
</gene>
<dbReference type="EMBL" id="SMFP01000018">
    <property type="protein sequence ID" value="TDE34680.1"/>
    <property type="molecule type" value="Genomic_DNA"/>
</dbReference>
<evidence type="ECO:0000313" key="2">
    <source>
        <dbReference type="EMBL" id="TDE34680.1"/>
    </source>
</evidence>
<keyword evidence="1" id="KW-0472">Membrane</keyword>
<organism evidence="2 3">
    <name type="scientific">Antarcticimicrobium sediminis</name>
    <dbReference type="NCBI Taxonomy" id="2546227"/>
    <lineage>
        <taxon>Bacteria</taxon>
        <taxon>Pseudomonadati</taxon>
        <taxon>Pseudomonadota</taxon>
        <taxon>Alphaproteobacteria</taxon>
        <taxon>Rhodobacterales</taxon>
        <taxon>Paracoccaceae</taxon>
        <taxon>Antarcticimicrobium</taxon>
    </lineage>
</organism>
<feature type="transmembrane region" description="Helical" evidence="1">
    <location>
        <begin position="12"/>
        <end position="34"/>
    </location>
</feature>
<dbReference type="AlphaFoldDB" id="A0A4R5EJZ3"/>
<sequence length="137" mass="14454">MKIVKWIGVNVAHIALATVTSMSVCGALFVIPALNGGDPSLIWSLIGIASAITWGALNLVSDDFPAPLQIVYAISAFIHFFAIGTLAVLQGLLFVITILFLIFGDPPALNSEFALMVSNCVMLVVLACATAVIFFDV</sequence>
<accession>A0A4R5EJZ3</accession>
<proteinExistence type="predicted"/>
<reference evidence="2 3" key="1">
    <citation type="submission" date="2019-03" db="EMBL/GenBank/DDBJ databases">
        <authorList>
            <person name="Zhang S."/>
        </authorList>
    </citation>
    <scope>NUCLEOTIDE SEQUENCE [LARGE SCALE GENOMIC DNA]</scope>
    <source>
        <strain evidence="2 3">S4J41</strain>
    </source>
</reference>
<keyword evidence="3" id="KW-1185">Reference proteome</keyword>
<comment type="caution">
    <text evidence="2">The sequence shown here is derived from an EMBL/GenBank/DDBJ whole genome shotgun (WGS) entry which is preliminary data.</text>
</comment>
<feature type="transmembrane region" description="Helical" evidence="1">
    <location>
        <begin position="40"/>
        <end position="60"/>
    </location>
</feature>